<protein>
    <submittedName>
        <fullName evidence="6">HTH-type transcriptional regulator MalT</fullName>
    </submittedName>
</protein>
<evidence type="ECO:0000256" key="1">
    <source>
        <dbReference type="ARBA" id="ARBA00023015"/>
    </source>
</evidence>
<evidence type="ECO:0000256" key="2">
    <source>
        <dbReference type="ARBA" id="ARBA00023125"/>
    </source>
</evidence>
<dbReference type="SUPFAM" id="SSF52540">
    <property type="entry name" value="P-loop containing nucleoside triphosphate hydrolases"/>
    <property type="match status" value="1"/>
</dbReference>
<reference evidence="6 7" key="1">
    <citation type="submission" date="2021-03" db="EMBL/GenBank/DDBJ databases">
        <authorList>
            <person name="Peeters C."/>
        </authorList>
    </citation>
    <scope>NUCLEOTIDE SEQUENCE [LARGE SCALE GENOMIC DNA]</scope>
    <source>
        <strain evidence="6 7">LMG 26411</strain>
    </source>
</reference>
<dbReference type="PROSITE" id="PS50043">
    <property type="entry name" value="HTH_LUXR_2"/>
    <property type="match status" value="1"/>
</dbReference>
<keyword evidence="2" id="KW-0238">DNA-binding</keyword>
<dbReference type="InterPro" id="IPR000792">
    <property type="entry name" value="Tscrpt_reg_LuxR_C"/>
</dbReference>
<dbReference type="SUPFAM" id="SSF46894">
    <property type="entry name" value="C-terminal effector domain of the bipartite response regulators"/>
    <property type="match status" value="1"/>
</dbReference>
<evidence type="ECO:0000256" key="4">
    <source>
        <dbReference type="SAM" id="MobiDB-lite"/>
    </source>
</evidence>
<dbReference type="InterPro" id="IPR059106">
    <property type="entry name" value="WHD_MalT"/>
</dbReference>
<dbReference type="Gene3D" id="1.25.40.10">
    <property type="entry name" value="Tetratricopeptide repeat domain"/>
    <property type="match status" value="1"/>
</dbReference>
<feature type="region of interest" description="Disordered" evidence="4">
    <location>
        <begin position="821"/>
        <end position="848"/>
    </location>
</feature>
<dbReference type="Pfam" id="PF25873">
    <property type="entry name" value="WHD_MalT"/>
    <property type="match status" value="1"/>
</dbReference>
<dbReference type="Gene3D" id="1.10.10.10">
    <property type="entry name" value="Winged helix-like DNA-binding domain superfamily/Winged helix DNA-binding domain"/>
    <property type="match status" value="1"/>
</dbReference>
<keyword evidence="1" id="KW-0805">Transcription regulation</keyword>
<dbReference type="Proteomes" id="UP000672657">
    <property type="component" value="Unassembled WGS sequence"/>
</dbReference>
<keyword evidence="7" id="KW-1185">Reference proteome</keyword>
<organism evidence="6 7">
    <name type="scientific">Cupriavidus numazuensis</name>
    <dbReference type="NCBI Taxonomy" id="221992"/>
    <lineage>
        <taxon>Bacteria</taxon>
        <taxon>Pseudomonadati</taxon>
        <taxon>Pseudomonadota</taxon>
        <taxon>Betaproteobacteria</taxon>
        <taxon>Burkholderiales</taxon>
        <taxon>Burkholderiaceae</taxon>
        <taxon>Cupriavidus</taxon>
    </lineage>
</organism>
<dbReference type="InterPro" id="IPR027417">
    <property type="entry name" value="P-loop_NTPase"/>
</dbReference>
<dbReference type="PROSITE" id="PS00622">
    <property type="entry name" value="HTH_LUXR_1"/>
    <property type="match status" value="1"/>
</dbReference>
<sequence length="915" mass="98190">MSHSKIVSRFAPPRAHPDTVPRDALLARLAGQQHCRLVLLNAGAGYGKTTLLMQWRQALLREGKGVAWLSARPGSDTPRQFCASLAGSLRHAELPLAAGLEQLLAAQETDIGAALVPLLVNAVAACDSTVLLLIDDFHHFGSPEVTGIVQGLIDEAPHNFHLALSTRVMPGLELARLRALDGLVEFDASALAFNTAETAAFLKARLGPVLGHALARATHDCTEGWPAGLQCFATEARHADSAHLQRPHRLLRASIPLAAYFGEDVTGTLPSTQRAPLALLEALSILPRFDAAMAVAVTGDAQAQAQLESALAHNLFLLPEQTPDGRCWLRLHPLFAAFLGQRLQASGRELAPLHHAAAQYFERAGQLPEALQQAILGGDIDAVVRLLRHEQAGWSDFTAVRHLRHWLRDLPYDALARHPDVLVRVAWACVLIPLPRQAARCLDAVDPRHLPASWAADLPLLRGVIAMQHDDATACNAALPSEPQPGWSEIQRQVHASLTIACLARSGCIDAARAHYHAVDTQAALAAQRGLSYAVTMAAARVEWLAGRTMEAQRLATSVLSGIPRRMQAASPAAAYACVLLAEVLCEHELDDAAQSVLDDAERLVRVTQPSNRIGAALARARLHAGADGIGTALERLACAEAGFRRERMLRAAAYLVAEQVRLLAITGALHQAECKGLALDTLAASLRAGDADPMADAERDEIALLAALSGARLALASQRPDDALARCDIAARLAKRLGRAPLGMKADLLRAVALSANGRIAAALELARGVITAGREMRLLRSLREEGPAWCALLAALSCPDDLALESYRIRLATQPALPRAPWPPNAPTATLAGKPANGAPAQRRTGADMSALTPRERQIMDLVEQGLPNKRIAQVLGLSLDTIKWNLKNIFGKLRVSTRYEAIMVIQQQRQEA</sequence>
<dbReference type="PANTHER" id="PTHR44688:SF16">
    <property type="entry name" value="DNA-BINDING TRANSCRIPTIONAL ACTIVATOR DEVR_DOSR"/>
    <property type="match status" value="1"/>
</dbReference>
<dbReference type="PANTHER" id="PTHR44688">
    <property type="entry name" value="DNA-BINDING TRANSCRIPTIONAL ACTIVATOR DEVR_DOSR"/>
    <property type="match status" value="1"/>
</dbReference>
<comment type="caution">
    <text evidence="6">The sequence shown here is derived from an EMBL/GenBank/DDBJ whole genome shotgun (WGS) entry which is preliminary data.</text>
</comment>
<dbReference type="PRINTS" id="PR00038">
    <property type="entry name" value="HTHLUXR"/>
</dbReference>
<dbReference type="Pfam" id="PF00196">
    <property type="entry name" value="GerE"/>
    <property type="match status" value="1"/>
</dbReference>
<dbReference type="SMART" id="SM00421">
    <property type="entry name" value="HTH_LUXR"/>
    <property type="match status" value="1"/>
</dbReference>
<evidence type="ECO:0000313" key="7">
    <source>
        <dbReference type="Proteomes" id="UP000672657"/>
    </source>
</evidence>
<dbReference type="RefSeq" id="WP_211957404.1">
    <property type="nucleotide sequence ID" value="NZ_CAJPVI010000057.1"/>
</dbReference>
<dbReference type="InterPro" id="IPR016032">
    <property type="entry name" value="Sig_transdc_resp-reg_C-effctor"/>
</dbReference>
<proteinExistence type="predicted"/>
<dbReference type="CDD" id="cd06170">
    <property type="entry name" value="LuxR_C_like"/>
    <property type="match status" value="1"/>
</dbReference>
<evidence type="ECO:0000313" key="6">
    <source>
        <dbReference type="EMBL" id="CAG2159284.1"/>
    </source>
</evidence>
<evidence type="ECO:0000259" key="5">
    <source>
        <dbReference type="PROSITE" id="PS50043"/>
    </source>
</evidence>
<keyword evidence="3" id="KW-0804">Transcription</keyword>
<accession>A0ABM8TSG7</accession>
<name>A0ABM8TSG7_9BURK</name>
<dbReference type="EMBL" id="CAJPVI010000057">
    <property type="protein sequence ID" value="CAG2159284.1"/>
    <property type="molecule type" value="Genomic_DNA"/>
</dbReference>
<dbReference type="InterPro" id="IPR036388">
    <property type="entry name" value="WH-like_DNA-bd_sf"/>
</dbReference>
<evidence type="ECO:0000256" key="3">
    <source>
        <dbReference type="ARBA" id="ARBA00023163"/>
    </source>
</evidence>
<dbReference type="InterPro" id="IPR011990">
    <property type="entry name" value="TPR-like_helical_dom_sf"/>
</dbReference>
<feature type="domain" description="HTH luxR-type" evidence="5">
    <location>
        <begin position="847"/>
        <end position="912"/>
    </location>
</feature>
<gene>
    <name evidence="6" type="primary">malT_13</name>
    <name evidence="6" type="ORF">LMG26411_06582</name>
</gene>